<name>A0A1H8H8Y8_9BACI</name>
<dbReference type="GO" id="GO:0016616">
    <property type="term" value="F:oxidoreductase activity, acting on the CH-OH group of donors, NAD or NADP as acceptor"/>
    <property type="evidence" value="ECO:0007669"/>
    <property type="project" value="TreeGrafter"/>
</dbReference>
<reference evidence="2 3" key="1">
    <citation type="submission" date="2016-10" db="EMBL/GenBank/DDBJ databases">
        <authorList>
            <person name="de Groot N.N."/>
        </authorList>
    </citation>
    <scope>NUCLEOTIDE SEQUENCE [LARGE SCALE GENOMIC DNA]</scope>
    <source>
        <strain evidence="2 3">CGMCC 1.10434</strain>
    </source>
</reference>
<dbReference type="InterPro" id="IPR002347">
    <property type="entry name" value="SDR_fam"/>
</dbReference>
<dbReference type="PRINTS" id="PR00081">
    <property type="entry name" value="GDHRDH"/>
</dbReference>
<evidence type="ECO:0000313" key="2">
    <source>
        <dbReference type="EMBL" id="SEN52560.1"/>
    </source>
</evidence>
<dbReference type="Pfam" id="PF00106">
    <property type="entry name" value="adh_short"/>
    <property type="match status" value="1"/>
</dbReference>
<dbReference type="Gene3D" id="3.40.50.720">
    <property type="entry name" value="NAD(P)-binding Rossmann-like Domain"/>
    <property type="match status" value="1"/>
</dbReference>
<keyword evidence="3" id="KW-1185">Reference proteome</keyword>
<dbReference type="PANTHER" id="PTHR45458">
    <property type="entry name" value="SHORT-CHAIN DEHYDROGENASE/REDUCTASE SDR"/>
    <property type="match status" value="1"/>
</dbReference>
<dbReference type="PANTHER" id="PTHR45458:SF1">
    <property type="entry name" value="SHORT CHAIN DEHYDROGENASE"/>
    <property type="match status" value="1"/>
</dbReference>
<dbReference type="AlphaFoldDB" id="A0A1H8H8Y8"/>
<dbReference type="OrthoDB" id="5786478at2"/>
<sequence>MNILVVGGSRGLGVALVEYGLKQGHRVFATIRNSNAYISRLREQYESLQFIEWDVTDEAAIKQTASELEQKGISFDVIINNAAILNERDNDIEHLDLEATLQAFNINTLGPVRVIKHFLKLIKKNKQSLIVNISSEAGSITNTYAGDYAYGLSKVALNLFTEKLALALKEEDIEVLSIHPGWMHTDMGGKQAPLDPNQTAAAIYQLMSARPTLKDQLHFIDYQGKPMDI</sequence>
<proteinExistence type="inferred from homology"/>
<comment type="similarity">
    <text evidence="1">Belongs to the short-chain dehydrogenases/reductases (SDR) family.</text>
</comment>
<evidence type="ECO:0000256" key="1">
    <source>
        <dbReference type="RuleBase" id="RU000363"/>
    </source>
</evidence>
<dbReference type="STRING" id="872970.SAMN04488134_101282"/>
<dbReference type="EMBL" id="FODJ01000001">
    <property type="protein sequence ID" value="SEN52560.1"/>
    <property type="molecule type" value="Genomic_DNA"/>
</dbReference>
<dbReference type="SUPFAM" id="SSF51735">
    <property type="entry name" value="NAD(P)-binding Rossmann-fold domains"/>
    <property type="match status" value="1"/>
</dbReference>
<gene>
    <name evidence="2" type="ORF">SAMN04488134_101282</name>
</gene>
<organism evidence="2 3">
    <name type="scientific">Amphibacillus marinus</name>
    <dbReference type="NCBI Taxonomy" id="872970"/>
    <lineage>
        <taxon>Bacteria</taxon>
        <taxon>Bacillati</taxon>
        <taxon>Bacillota</taxon>
        <taxon>Bacilli</taxon>
        <taxon>Bacillales</taxon>
        <taxon>Bacillaceae</taxon>
        <taxon>Amphibacillus</taxon>
    </lineage>
</organism>
<dbReference type="InterPro" id="IPR036291">
    <property type="entry name" value="NAD(P)-bd_dom_sf"/>
</dbReference>
<evidence type="ECO:0000313" key="3">
    <source>
        <dbReference type="Proteomes" id="UP000199300"/>
    </source>
</evidence>
<dbReference type="InterPro" id="IPR052184">
    <property type="entry name" value="SDR_enzymes"/>
</dbReference>
<protein>
    <submittedName>
        <fullName evidence="2">NAD(P)-dependent dehydrogenase, short-chain alcohol dehydrogenase family</fullName>
    </submittedName>
</protein>
<accession>A0A1H8H8Y8</accession>
<dbReference type="PRINTS" id="PR00080">
    <property type="entry name" value="SDRFAMILY"/>
</dbReference>
<dbReference type="CDD" id="cd05325">
    <property type="entry name" value="carb_red_sniffer_like_SDR_c"/>
    <property type="match status" value="1"/>
</dbReference>
<dbReference type="Proteomes" id="UP000199300">
    <property type="component" value="Unassembled WGS sequence"/>
</dbReference>